<evidence type="ECO:0000256" key="3">
    <source>
        <dbReference type="ARBA" id="ARBA00012417"/>
    </source>
</evidence>
<evidence type="ECO:0000256" key="6">
    <source>
        <dbReference type="ARBA" id="ARBA00049244"/>
    </source>
</evidence>
<dbReference type="Gene3D" id="3.40.1170.60">
    <property type="match status" value="1"/>
</dbReference>
<dbReference type="GO" id="GO:0006281">
    <property type="term" value="P:DNA repair"/>
    <property type="evidence" value="ECO:0007669"/>
    <property type="project" value="InterPro"/>
</dbReference>
<evidence type="ECO:0000259" key="7">
    <source>
        <dbReference type="Pfam" id="PF00817"/>
    </source>
</evidence>
<dbReference type="PANTHER" id="PTHR35369">
    <property type="entry name" value="BLR3025 PROTEIN-RELATED"/>
    <property type="match status" value="1"/>
</dbReference>
<reference evidence="9 10" key="1">
    <citation type="submission" date="2017-06" db="EMBL/GenBank/DDBJ databases">
        <title>Biodegradation of gentamicin by bacterial consortia AMQD4 in synthetic medium and raw gentamicin sewage.</title>
        <authorList>
            <person name="Chang H."/>
            <person name="Feng Y."/>
            <person name="Li Z."/>
            <person name="Xue J."/>
            <person name="Cheng D."/>
        </authorList>
    </citation>
    <scope>NUCLEOTIDE SEQUENCE [LARGE SCALE GENOMIC DNA]</scope>
    <source>
        <strain evidence="9 10">BZC3</strain>
    </source>
</reference>
<gene>
    <name evidence="9" type="ORF">CD943_04960</name>
</gene>
<evidence type="ECO:0000256" key="1">
    <source>
        <dbReference type="ARBA" id="ARBA00010945"/>
    </source>
</evidence>
<organism evidence="9 10">
    <name type="scientific">Brevundimonas diminuta</name>
    <name type="common">Pseudomonas diminuta</name>
    <dbReference type="NCBI Taxonomy" id="293"/>
    <lineage>
        <taxon>Bacteria</taxon>
        <taxon>Pseudomonadati</taxon>
        <taxon>Pseudomonadota</taxon>
        <taxon>Alphaproteobacteria</taxon>
        <taxon>Caulobacterales</taxon>
        <taxon>Caulobacteraceae</taxon>
        <taxon>Brevundimonas</taxon>
    </lineage>
</organism>
<evidence type="ECO:0000256" key="4">
    <source>
        <dbReference type="ARBA" id="ARBA00022763"/>
    </source>
</evidence>
<reference evidence="9 10" key="2">
    <citation type="submission" date="2017-06" db="EMBL/GenBank/DDBJ databases">
        <authorList>
            <person name="Kim H.J."/>
            <person name="Triplett B.A."/>
        </authorList>
    </citation>
    <scope>NUCLEOTIDE SEQUENCE [LARGE SCALE GENOMIC DNA]</scope>
    <source>
        <strain evidence="9 10">BZC3</strain>
    </source>
</reference>
<name>A0A1Z3LVQ8_BREDI</name>
<dbReference type="GO" id="GO:0003684">
    <property type="term" value="F:damaged DNA binding"/>
    <property type="evidence" value="ECO:0007669"/>
    <property type="project" value="InterPro"/>
</dbReference>
<comment type="catalytic activity">
    <reaction evidence="6">
        <text>DNA(n) + a 2'-deoxyribonucleoside 5'-triphosphate = DNA(n+1) + diphosphate</text>
        <dbReference type="Rhea" id="RHEA:22508"/>
        <dbReference type="Rhea" id="RHEA-COMP:17339"/>
        <dbReference type="Rhea" id="RHEA-COMP:17340"/>
        <dbReference type="ChEBI" id="CHEBI:33019"/>
        <dbReference type="ChEBI" id="CHEBI:61560"/>
        <dbReference type="ChEBI" id="CHEBI:173112"/>
        <dbReference type="EC" id="2.7.7.7"/>
    </reaction>
</comment>
<dbReference type="InterPro" id="IPR001126">
    <property type="entry name" value="UmuC"/>
</dbReference>
<dbReference type="Proteomes" id="UP000197024">
    <property type="component" value="Chromosome"/>
</dbReference>
<dbReference type="PANTHER" id="PTHR35369:SF2">
    <property type="entry name" value="BLR3025 PROTEIN"/>
    <property type="match status" value="1"/>
</dbReference>
<dbReference type="Pfam" id="PF00817">
    <property type="entry name" value="IMS"/>
    <property type="match status" value="1"/>
</dbReference>
<evidence type="ECO:0000256" key="2">
    <source>
        <dbReference type="ARBA" id="ARBA00011245"/>
    </source>
</evidence>
<protein>
    <recommendedName>
        <fullName evidence="3">DNA-directed DNA polymerase</fullName>
        <ecNumber evidence="3">2.7.7.7</ecNumber>
    </recommendedName>
</protein>
<evidence type="ECO:0000313" key="9">
    <source>
        <dbReference type="EMBL" id="ASD26298.1"/>
    </source>
</evidence>
<evidence type="ECO:0000256" key="5">
    <source>
        <dbReference type="ARBA" id="ARBA00025589"/>
    </source>
</evidence>
<feature type="domain" description="DNA polymerase Y-family little finger" evidence="8">
    <location>
        <begin position="245"/>
        <end position="334"/>
    </location>
</feature>
<dbReference type="SUPFAM" id="SSF56672">
    <property type="entry name" value="DNA/RNA polymerases"/>
    <property type="match status" value="1"/>
</dbReference>
<feature type="domain" description="UmuC" evidence="7">
    <location>
        <begin position="30"/>
        <end position="152"/>
    </location>
</feature>
<dbReference type="EMBL" id="CP021995">
    <property type="protein sequence ID" value="ASD26298.1"/>
    <property type="molecule type" value="Genomic_DNA"/>
</dbReference>
<accession>A0A1Z3LVQ8</accession>
<dbReference type="InterPro" id="IPR017961">
    <property type="entry name" value="DNA_pol_Y-fam_little_finger"/>
</dbReference>
<proteinExistence type="inferred from homology"/>
<sequence>MRRVVSLYLPNWPVDRLRRGLADAAPPPELPLILAGRSGRRRIVLAANTAALAHGARVGMAATQAQALIPGLDVRVADPAGDEAALRRLAVWAMRRYAPVCQPDPPDGLAIDATGAAHLQGGEAALLADMIRRLKEEGIEADAAIGPTYGSAHAVVRFRRAHRMIAPDAIDAAIGGLPLAALRLPEALIANLNRMGFDRIADVAHRPRAPLTLRFGHDLGRRIDQAYGRVEEPLIPVEAPEIPTVSRVFGEPIGAPETLERHVTALTSELCAALETLGLGAKRLDWLCVRVDNHVEAQRVGLARPTRDAVRLSRLLTDRIEKIDPGFGIERMTLSAVQAEPLHWRPGESALGGAEAPDLSDLVDVLSNRIGAQRLYRLVPVESDVPERSVGKAPPLSDVPILDWTPDWPRPARLLKRPEPVETMALLPDNPPAHFTWRGVRRRVIRADGPERIFGEWRRRDAEVWAVRDYFQVEDEAGRRFWLFRAGDGEDGRTGSQAWFIHGLFG</sequence>
<dbReference type="RefSeq" id="WP_088410324.1">
    <property type="nucleotide sequence ID" value="NZ_CP021995.1"/>
</dbReference>
<dbReference type="GO" id="GO:0016740">
    <property type="term" value="F:transferase activity"/>
    <property type="evidence" value="ECO:0007669"/>
    <property type="project" value="UniProtKB-KW"/>
</dbReference>
<evidence type="ECO:0000313" key="10">
    <source>
        <dbReference type="Proteomes" id="UP000197024"/>
    </source>
</evidence>
<dbReference type="InterPro" id="IPR043502">
    <property type="entry name" value="DNA/RNA_pol_sf"/>
</dbReference>
<dbReference type="Gene3D" id="3.30.70.270">
    <property type="match status" value="1"/>
</dbReference>
<comment type="function">
    <text evidence="5">Poorly processive, error-prone DNA polymerase involved in untargeted mutagenesis. Copies undamaged DNA at stalled replication forks, which arise in vivo from mismatched or misaligned primer ends. These misaligned primers can be extended by PolIV. Exhibits no 3'-5' exonuclease (proofreading) activity. May be involved in translesional synthesis, in conjunction with the beta clamp from PolIII.</text>
</comment>
<dbReference type="Pfam" id="PF11799">
    <property type="entry name" value="IMS_C"/>
    <property type="match status" value="1"/>
</dbReference>
<comment type="similarity">
    <text evidence="1">Belongs to the DNA polymerase type-Y family.</text>
</comment>
<dbReference type="InterPro" id="IPR043128">
    <property type="entry name" value="Rev_trsase/Diguanyl_cyclase"/>
</dbReference>
<dbReference type="EC" id="2.7.7.7" evidence="3"/>
<keyword evidence="9" id="KW-0808">Transferase</keyword>
<keyword evidence="4" id="KW-0227">DNA damage</keyword>
<dbReference type="AlphaFoldDB" id="A0A1Z3LVQ8"/>
<comment type="subunit">
    <text evidence="2">Monomer.</text>
</comment>
<dbReference type="InterPro" id="IPR050356">
    <property type="entry name" value="SulA_CellDiv_inhibitor"/>
</dbReference>
<dbReference type="CDD" id="cd03468">
    <property type="entry name" value="PolY_like"/>
    <property type="match status" value="1"/>
</dbReference>
<evidence type="ECO:0000259" key="8">
    <source>
        <dbReference type="Pfam" id="PF11799"/>
    </source>
</evidence>